<dbReference type="GO" id="GO:0009073">
    <property type="term" value="P:aromatic amino acid family biosynthetic process"/>
    <property type="evidence" value="ECO:0007669"/>
    <property type="project" value="InterPro"/>
</dbReference>
<dbReference type="PIRSF" id="PIRSF001455">
    <property type="entry name" value="DHQ_synth"/>
    <property type="match status" value="1"/>
</dbReference>
<evidence type="ECO:0000256" key="4">
    <source>
        <dbReference type="ARBA" id="ARBA00022741"/>
    </source>
</evidence>
<dbReference type="EC" id="4.2.3.152" evidence="9"/>
<keyword evidence="4" id="KW-0547">Nucleotide-binding</keyword>
<protein>
    <recommendedName>
        <fullName evidence="10">2-epi-5-epi-valiolone synthase</fullName>
        <ecNumber evidence="9">4.2.3.152</ecNumber>
    </recommendedName>
</protein>
<proteinExistence type="predicted"/>
<dbReference type="SUPFAM" id="SSF56796">
    <property type="entry name" value="Dehydroquinate synthase-like"/>
    <property type="match status" value="1"/>
</dbReference>
<evidence type="ECO:0000259" key="12">
    <source>
        <dbReference type="Pfam" id="PF24621"/>
    </source>
</evidence>
<dbReference type="Pfam" id="PF24621">
    <property type="entry name" value="DHQS_C"/>
    <property type="match status" value="1"/>
</dbReference>
<comment type="cofactor">
    <cofactor evidence="2">
        <name>Co(2+)</name>
        <dbReference type="ChEBI" id="CHEBI:48828"/>
    </cofactor>
</comment>
<dbReference type="GO" id="GO:0017000">
    <property type="term" value="P:antibiotic biosynthetic process"/>
    <property type="evidence" value="ECO:0007669"/>
    <property type="project" value="InterPro"/>
</dbReference>
<evidence type="ECO:0000256" key="9">
    <source>
        <dbReference type="ARBA" id="ARBA00024060"/>
    </source>
</evidence>
<evidence type="ECO:0000256" key="2">
    <source>
        <dbReference type="ARBA" id="ARBA00001941"/>
    </source>
</evidence>
<dbReference type="InterPro" id="IPR035872">
    <property type="entry name" value="EEVS-like"/>
</dbReference>
<dbReference type="GO" id="GO:0000166">
    <property type="term" value="F:nucleotide binding"/>
    <property type="evidence" value="ECO:0007669"/>
    <property type="project" value="UniProtKB-KW"/>
</dbReference>
<dbReference type="EMBL" id="VIWT01000001">
    <property type="protein sequence ID" value="TWG00726.1"/>
    <property type="molecule type" value="Genomic_DNA"/>
</dbReference>
<feature type="domain" description="3-dehydroquinate synthase N-terminal" evidence="11">
    <location>
        <begin position="71"/>
        <end position="184"/>
    </location>
</feature>
<comment type="cofactor">
    <cofactor evidence="1">
        <name>NAD(+)</name>
        <dbReference type="ChEBI" id="CHEBI:57540"/>
    </cofactor>
</comment>
<organism evidence="13 14">
    <name type="scientific">Kitasatospora viridis</name>
    <dbReference type="NCBI Taxonomy" id="281105"/>
    <lineage>
        <taxon>Bacteria</taxon>
        <taxon>Bacillati</taxon>
        <taxon>Actinomycetota</taxon>
        <taxon>Actinomycetes</taxon>
        <taxon>Kitasatosporales</taxon>
        <taxon>Streptomycetaceae</taxon>
        <taxon>Kitasatospora</taxon>
    </lineage>
</organism>
<comment type="caution">
    <text evidence="13">The sequence shown here is derived from an EMBL/GenBank/DDBJ whole genome shotgun (WGS) entry which is preliminary data.</text>
</comment>
<dbReference type="GO" id="GO:0046872">
    <property type="term" value="F:metal ion binding"/>
    <property type="evidence" value="ECO:0007669"/>
    <property type="project" value="UniProtKB-KW"/>
</dbReference>
<dbReference type="Gene3D" id="3.40.50.1970">
    <property type="match status" value="1"/>
</dbReference>
<evidence type="ECO:0000256" key="10">
    <source>
        <dbReference type="ARBA" id="ARBA00024092"/>
    </source>
</evidence>
<dbReference type="Proteomes" id="UP000317940">
    <property type="component" value="Unassembled WGS sequence"/>
</dbReference>
<evidence type="ECO:0000256" key="1">
    <source>
        <dbReference type="ARBA" id="ARBA00001911"/>
    </source>
</evidence>
<evidence type="ECO:0000313" key="13">
    <source>
        <dbReference type="EMBL" id="TWG00726.1"/>
    </source>
</evidence>
<accession>A0A561UMX6</accession>
<dbReference type="Pfam" id="PF01761">
    <property type="entry name" value="DHQ_synthase"/>
    <property type="match status" value="1"/>
</dbReference>
<feature type="domain" description="3-dehydroquinate synthase C-terminal" evidence="12">
    <location>
        <begin position="186"/>
        <end position="320"/>
    </location>
</feature>
<keyword evidence="14" id="KW-1185">Reference proteome</keyword>
<evidence type="ECO:0000259" key="11">
    <source>
        <dbReference type="Pfam" id="PF01761"/>
    </source>
</evidence>
<dbReference type="AlphaFoldDB" id="A0A561UMX6"/>
<name>A0A561UMX6_9ACTN</name>
<dbReference type="GO" id="GO:0003856">
    <property type="term" value="F:3-dehydroquinate synthase activity"/>
    <property type="evidence" value="ECO:0007669"/>
    <property type="project" value="TreeGrafter"/>
</dbReference>
<keyword evidence="7" id="KW-0170">Cobalt</keyword>
<dbReference type="InterPro" id="IPR056179">
    <property type="entry name" value="DHQS_C"/>
</dbReference>
<dbReference type="InterPro" id="IPR030963">
    <property type="entry name" value="DHQ_synth_fam"/>
</dbReference>
<comment type="catalytic activity">
    <reaction evidence="8">
        <text>D-sedoheptulose 7-phosphate = 2-epi-5-epi-valiolone + phosphate</text>
        <dbReference type="Rhea" id="RHEA:44184"/>
        <dbReference type="ChEBI" id="CHEBI:43474"/>
        <dbReference type="ChEBI" id="CHEBI:57483"/>
        <dbReference type="ChEBI" id="CHEBI:84187"/>
        <dbReference type="EC" id="4.2.3.152"/>
    </reaction>
</comment>
<gene>
    <name evidence="13" type="ORF">FHX73_114606</name>
</gene>
<dbReference type="PANTHER" id="PTHR43622">
    <property type="entry name" value="3-DEHYDROQUINATE SYNTHASE"/>
    <property type="match status" value="1"/>
</dbReference>
<dbReference type="PANTHER" id="PTHR43622:SF3">
    <property type="entry name" value="2-EPI-5-EPI-VALIOLONE SYNTHASE"/>
    <property type="match status" value="1"/>
</dbReference>
<dbReference type="InterPro" id="IPR030960">
    <property type="entry name" value="DHQS/DOIS_N"/>
</dbReference>
<evidence type="ECO:0000256" key="6">
    <source>
        <dbReference type="ARBA" id="ARBA00023239"/>
    </source>
</evidence>
<keyword evidence="5" id="KW-0520">NAD</keyword>
<keyword evidence="3" id="KW-0479">Metal-binding</keyword>
<dbReference type="Gene3D" id="1.20.1090.10">
    <property type="entry name" value="Dehydroquinate synthase-like - alpha domain"/>
    <property type="match status" value="1"/>
</dbReference>
<keyword evidence="6" id="KW-0456">Lyase</keyword>
<evidence type="ECO:0000256" key="7">
    <source>
        <dbReference type="ARBA" id="ARBA00023285"/>
    </source>
</evidence>
<sequence>MSWDVRYRHVFEYSIRTTQGIFDPENRTLAELAGMSADANQLLVVDEGMHAHWGDRIRAYARAHAPRARIVTIDAVEEHKSVEAVLRIAAEADAAKIVRRSAPIVAIGGGVLTDIVGLAASVYRRGTPYVRVPSTLIGMVDAAVGAKTAVNAHGHKNRLGTYYPASWTVIDTGLLSTVPMRHLANGVAEIIKMALVGDPELFELLAADPGQLLRERLLTAPGREIIVKSVEGMLRELEPNLLEKDLRRLVDFGHTFSPALELAADSELLHGEAVAVDMALCTVLAAGRGLVPAALRDRILWLLQAYGLPVTVPWATADLLWAGFEDSVRHRDGAQNFVVPVGFGRADFLQDVTRDEVVAAWQELQELTAVESAHAYV</sequence>
<evidence type="ECO:0000256" key="5">
    <source>
        <dbReference type="ARBA" id="ARBA00023027"/>
    </source>
</evidence>
<dbReference type="InterPro" id="IPR050071">
    <property type="entry name" value="Dehydroquinate_synthase"/>
</dbReference>
<evidence type="ECO:0000256" key="8">
    <source>
        <dbReference type="ARBA" id="ARBA00023993"/>
    </source>
</evidence>
<evidence type="ECO:0000313" key="14">
    <source>
        <dbReference type="Proteomes" id="UP000317940"/>
    </source>
</evidence>
<dbReference type="RefSeq" id="WP_246213664.1">
    <property type="nucleotide sequence ID" value="NZ_BAAAMZ010000003.1"/>
</dbReference>
<reference evidence="13 14" key="1">
    <citation type="submission" date="2019-06" db="EMBL/GenBank/DDBJ databases">
        <title>Sequencing the genomes of 1000 actinobacteria strains.</title>
        <authorList>
            <person name="Klenk H.-P."/>
        </authorList>
    </citation>
    <scope>NUCLEOTIDE SEQUENCE [LARGE SCALE GENOMIC DNA]</scope>
    <source>
        <strain evidence="13 14">DSM 44826</strain>
    </source>
</reference>
<dbReference type="CDD" id="cd08199">
    <property type="entry name" value="EEVS"/>
    <property type="match status" value="1"/>
</dbReference>
<evidence type="ECO:0000256" key="3">
    <source>
        <dbReference type="ARBA" id="ARBA00022723"/>
    </source>
</evidence>